<dbReference type="Proteomes" id="UP000576969">
    <property type="component" value="Unassembled WGS sequence"/>
</dbReference>
<comment type="caution">
    <text evidence="2">The sequence shown here is derived from an EMBL/GenBank/DDBJ whole genome shotgun (WGS) entry which is preliminary data.</text>
</comment>
<dbReference type="SUPFAM" id="SSF55154">
    <property type="entry name" value="CYTH-like phosphatases"/>
    <property type="match status" value="1"/>
</dbReference>
<protein>
    <recommendedName>
        <fullName evidence="1">CYTH domain-containing protein</fullName>
    </recommendedName>
</protein>
<dbReference type="Gene3D" id="2.40.320.10">
    <property type="entry name" value="Hypothetical Protein Pfu-838710-001"/>
    <property type="match status" value="1"/>
</dbReference>
<gene>
    <name evidence="2" type="ORF">BJ991_002702</name>
</gene>
<dbReference type="EMBL" id="JACCBV010000001">
    <property type="protein sequence ID" value="NYE20674.1"/>
    <property type="molecule type" value="Genomic_DNA"/>
</dbReference>
<name>A0A7Y9GQ67_9MICO</name>
<feature type="domain" description="CYTH" evidence="1">
    <location>
        <begin position="3"/>
        <end position="95"/>
    </location>
</feature>
<proteinExistence type="predicted"/>
<evidence type="ECO:0000313" key="2">
    <source>
        <dbReference type="EMBL" id="NYE20674.1"/>
    </source>
</evidence>
<evidence type="ECO:0000259" key="1">
    <source>
        <dbReference type="Pfam" id="PF01928"/>
    </source>
</evidence>
<organism evidence="2 3">
    <name type="scientific">Microbacterium immunditiarum</name>
    <dbReference type="NCBI Taxonomy" id="337480"/>
    <lineage>
        <taxon>Bacteria</taxon>
        <taxon>Bacillati</taxon>
        <taxon>Actinomycetota</taxon>
        <taxon>Actinomycetes</taxon>
        <taxon>Micrococcales</taxon>
        <taxon>Microbacteriaceae</taxon>
        <taxon>Microbacterium</taxon>
    </lineage>
</organism>
<dbReference type="InterPro" id="IPR033469">
    <property type="entry name" value="CYTH-like_dom_sf"/>
</dbReference>
<reference evidence="2 3" key="1">
    <citation type="submission" date="2020-07" db="EMBL/GenBank/DDBJ databases">
        <title>Sequencing the genomes of 1000 actinobacteria strains.</title>
        <authorList>
            <person name="Klenk H.-P."/>
        </authorList>
    </citation>
    <scope>NUCLEOTIDE SEQUENCE [LARGE SCALE GENOMIC DNA]</scope>
    <source>
        <strain evidence="2 3">DSM 24662</strain>
    </source>
</reference>
<dbReference type="InterPro" id="IPR023577">
    <property type="entry name" value="CYTH_domain"/>
</dbReference>
<dbReference type="AlphaFoldDB" id="A0A7Y9GQ67"/>
<accession>A0A7Y9GQ67</accession>
<dbReference type="CDD" id="cd07374">
    <property type="entry name" value="CYTH-like_Pase"/>
    <property type="match status" value="1"/>
</dbReference>
<keyword evidence="3" id="KW-1185">Reference proteome</keyword>
<dbReference type="Pfam" id="PF01928">
    <property type="entry name" value="CYTH"/>
    <property type="match status" value="1"/>
</dbReference>
<sequence length="173" mass="18478">MSAPEPRELDSRYFDSDEYALGRAGYAVRRRTGGPDEGWHVKGPRDAEGARVELHWPLGAEGEIPDAVTAAVAHVSVSRLTFIARILNNRTASYLLDDAGGVVAEFVDDRVTATDVRRGTSASWREWEFELGPAAPTDATGRSRLLSAATEAVAAVGGRIAASDSKLGRTLGL</sequence>
<evidence type="ECO:0000313" key="3">
    <source>
        <dbReference type="Proteomes" id="UP000576969"/>
    </source>
</evidence>